<dbReference type="Proteomes" id="UP000198828">
    <property type="component" value="Unassembled WGS sequence"/>
</dbReference>
<gene>
    <name evidence="2" type="ORF">SAMN05660923_02190</name>
</gene>
<evidence type="ECO:0000313" key="2">
    <source>
        <dbReference type="EMBL" id="SDX37623.1"/>
    </source>
</evidence>
<dbReference type="EMBL" id="FNNG01000010">
    <property type="protein sequence ID" value="SDX37623.1"/>
    <property type="molecule type" value="Genomic_DNA"/>
</dbReference>
<proteinExistence type="predicted"/>
<reference evidence="2 3" key="1">
    <citation type="submission" date="2016-10" db="EMBL/GenBank/DDBJ databases">
        <authorList>
            <person name="de Groot N.N."/>
        </authorList>
    </citation>
    <scope>NUCLEOTIDE SEQUENCE [LARGE SCALE GENOMIC DNA]</scope>
    <source>
        <strain evidence="2 3">DSM 23310</strain>
    </source>
</reference>
<sequence length="124" mass="13159">MAIKIIAVAVLATSLTYFIIFKLNKGPVLASAIVTLASGIILPHFFPEEGVLLATVATTGSYAAMVSRERFPKLTDMIFVGIISGIVFILAEEAFVGVGGRLGSIAAISCFTWLGIKKAKERIL</sequence>
<dbReference type="AlphaFoldDB" id="A0A1H3B6T9"/>
<keyword evidence="1" id="KW-0472">Membrane</keyword>
<protein>
    <submittedName>
        <fullName evidence="2">Uncharacterized protein</fullName>
    </submittedName>
</protein>
<feature type="transmembrane region" description="Helical" evidence="1">
    <location>
        <begin position="74"/>
        <end position="91"/>
    </location>
</feature>
<dbReference type="OrthoDB" id="1954818at2"/>
<keyword evidence="3" id="KW-1185">Reference proteome</keyword>
<evidence type="ECO:0000256" key="1">
    <source>
        <dbReference type="SAM" id="Phobius"/>
    </source>
</evidence>
<feature type="transmembrane region" description="Helical" evidence="1">
    <location>
        <begin position="28"/>
        <end position="45"/>
    </location>
</feature>
<keyword evidence="1" id="KW-0812">Transmembrane</keyword>
<accession>A0A1H3B6T9</accession>
<feature type="transmembrane region" description="Helical" evidence="1">
    <location>
        <begin position="6"/>
        <end position="21"/>
    </location>
</feature>
<keyword evidence="1" id="KW-1133">Transmembrane helix</keyword>
<organism evidence="2 3">
    <name type="scientific">Tepidimicrobium xylanilyticum</name>
    <dbReference type="NCBI Taxonomy" id="1123352"/>
    <lineage>
        <taxon>Bacteria</taxon>
        <taxon>Bacillati</taxon>
        <taxon>Bacillota</taxon>
        <taxon>Tissierellia</taxon>
        <taxon>Tissierellales</taxon>
        <taxon>Tepidimicrobiaceae</taxon>
        <taxon>Tepidimicrobium</taxon>
    </lineage>
</organism>
<name>A0A1H3B6T9_9FIRM</name>
<evidence type="ECO:0000313" key="3">
    <source>
        <dbReference type="Proteomes" id="UP000198828"/>
    </source>
</evidence>
<dbReference type="RefSeq" id="WP_093753630.1">
    <property type="nucleotide sequence ID" value="NZ_BSYN01000005.1"/>
</dbReference>